<dbReference type="CDD" id="cd06848">
    <property type="entry name" value="GCS_H"/>
    <property type="match status" value="1"/>
</dbReference>
<dbReference type="Pfam" id="PF01597">
    <property type="entry name" value="GCV_H"/>
    <property type="match status" value="1"/>
</dbReference>
<name>G4NMC4_CHLT4</name>
<dbReference type="GO" id="GO:0019464">
    <property type="term" value="P:glycine decarboxylation via glycine cleavage system"/>
    <property type="evidence" value="ECO:0007669"/>
    <property type="project" value="InterPro"/>
</dbReference>
<reference evidence="6 7" key="1">
    <citation type="journal article" date="2011" name="J. Exp. Med.">
        <title>A live-attenuated chlamydial vaccine protects against trachoma in nonhuman primates.</title>
        <authorList>
            <person name="Kari L."/>
            <person name="Whitmire W.M."/>
            <person name="Olivares-Zavaleta N."/>
            <person name="Goheen M.M."/>
            <person name="Taylor L.D."/>
            <person name="Carlson J.H."/>
            <person name="Sturdevant G.L."/>
            <person name="Lu C."/>
            <person name="Bakios L.E."/>
            <person name="Randall L.B."/>
            <person name="Parnell M.J."/>
            <person name="Zhong G."/>
            <person name="Caldwell H.D."/>
        </authorList>
    </citation>
    <scope>NUCLEOTIDE SEQUENCE [LARGE SCALE GENOMIC DNA]</scope>
    <source>
        <strain evidence="6 7">A2497</strain>
    </source>
</reference>
<dbReference type="Proteomes" id="UP000009287">
    <property type="component" value="Chromosome"/>
</dbReference>
<dbReference type="GO" id="GO:0005960">
    <property type="term" value="C:glycine cleavage complex"/>
    <property type="evidence" value="ECO:0007669"/>
    <property type="project" value="InterPro"/>
</dbReference>
<evidence type="ECO:0000313" key="6">
    <source>
        <dbReference type="EMBL" id="AEP35118.1"/>
    </source>
</evidence>
<dbReference type="InterPro" id="IPR033753">
    <property type="entry name" value="GCV_H/Fam206"/>
</dbReference>
<dbReference type="PROSITE" id="PS00189">
    <property type="entry name" value="LIPOYL"/>
    <property type="match status" value="1"/>
</dbReference>
<dbReference type="InterPro" id="IPR011053">
    <property type="entry name" value="Single_hybrid_motif"/>
</dbReference>
<evidence type="ECO:0000256" key="3">
    <source>
        <dbReference type="ARBA" id="ARBA00018830"/>
    </source>
</evidence>
<evidence type="ECO:0000259" key="5">
    <source>
        <dbReference type="PROSITE" id="PS50968"/>
    </source>
</evidence>
<dbReference type="PATRIC" id="fig|580047.4.peg.309"/>
<dbReference type="PANTHER" id="PTHR11715">
    <property type="entry name" value="GLYCINE CLEAVAGE SYSTEM H PROTEIN"/>
    <property type="match status" value="1"/>
</dbReference>
<accession>G4NMC4</accession>
<dbReference type="AlphaFoldDB" id="G4NMC4"/>
<dbReference type="SUPFAM" id="SSF51230">
    <property type="entry name" value="Single hybrid motif"/>
    <property type="match status" value="1"/>
</dbReference>
<dbReference type="InterPro" id="IPR002930">
    <property type="entry name" value="GCV_H"/>
</dbReference>
<evidence type="ECO:0000313" key="7">
    <source>
        <dbReference type="Proteomes" id="UP000009287"/>
    </source>
</evidence>
<evidence type="ECO:0000256" key="1">
    <source>
        <dbReference type="ARBA" id="ARBA00001938"/>
    </source>
</evidence>
<organism evidence="6 7">
    <name type="scientific">Chlamydia trachomatis serovar A (strain A2497)</name>
    <dbReference type="NCBI Taxonomy" id="580047"/>
    <lineage>
        <taxon>Bacteria</taxon>
        <taxon>Pseudomonadati</taxon>
        <taxon>Chlamydiota</taxon>
        <taxon>Chlamydiia</taxon>
        <taxon>Chlamydiales</taxon>
        <taxon>Chlamydiaceae</taxon>
        <taxon>Chlamydia/Chlamydophila group</taxon>
        <taxon>Chlamydia</taxon>
    </lineage>
</organism>
<dbReference type="PROSITE" id="PS50968">
    <property type="entry name" value="BIOTINYL_LIPOYL"/>
    <property type="match status" value="1"/>
</dbReference>
<comment type="cofactor">
    <cofactor evidence="1">
        <name>(R)-lipoate</name>
        <dbReference type="ChEBI" id="CHEBI:83088"/>
    </cofactor>
</comment>
<evidence type="ECO:0000256" key="4">
    <source>
        <dbReference type="ARBA" id="ARBA00022823"/>
    </source>
</evidence>
<dbReference type="InterPro" id="IPR003016">
    <property type="entry name" value="2-oxoA_DH_lipoyl-BS"/>
</dbReference>
<sequence>MSRTIMKGKKYYSDYHVWIEPIHSRIVKLGLSSQMREHLGNILHIDLPSLGAFIKEGEKLCILESSKSAIEVLSPVSGEVLEVNTALEDDILPVNNATESEGWFVVLQLTEDFRSESFSLEP</sequence>
<evidence type="ECO:0000256" key="2">
    <source>
        <dbReference type="ARBA" id="ARBA00009249"/>
    </source>
</evidence>
<comment type="similarity">
    <text evidence="2">Belongs to the GcvH family.</text>
</comment>
<keyword evidence="4" id="KW-0450">Lipoyl</keyword>
<protein>
    <recommendedName>
        <fullName evidence="3">Glycine cleavage system H-like protein</fullName>
    </recommendedName>
</protein>
<dbReference type="KEGG" id="cra:CTO_0304"/>
<gene>
    <name evidence="6" type="ordered locus">CTO_0304</name>
</gene>
<dbReference type="GO" id="GO:0009249">
    <property type="term" value="P:protein lipoylation"/>
    <property type="evidence" value="ECO:0007669"/>
    <property type="project" value="TreeGrafter"/>
</dbReference>
<dbReference type="PANTHER" id="PTHR11715:SF3">
    <property type="entry name" value="GLYCINE CLEAVAGE SYSTEM H PROTEIN-RELATED"/>
    <property type="match status" value="1"/>
</dbReference>
<dbReference type="Gene3D" id="2.40.50.100">
    <property type="match status" value="1"/>
</dbReference>
<dbReference type="NCBIfam" id="TIGR03077">
    <property type="entry name" value="not_gcvH"/>
    <property type="match status" value="1"/>
</dbReference>
<proteinExistence type="inferred from homology"/>
<dbReference type="InterPro" id="IPR017514">
    <property type="entry name" value="GcvH_Chlamydia"/>
</dbReference>
<dbReference type="InterPro" id="IPR000089">
    <property type="entry name" value="Biotin_lipoyl"/>
</dbReference>
<dbReference type="GO" id="GO:0005829">
    <property type="term" value="C:cytosol"/>
    <property type="evidence" value="ECO:0007669"/>
    <property type="project" value="TreeGrafter"/>
</dbReference>
<dbReference type="EMBL" id="CP002401">
    <property type="protein sequence ID" value="AEP35118.1"/>
    <property type="molecule type" value="Genomic_DNA"/>
</dbReference>
<feature type="domain" description="Lipoyl-binding" evidence="5">
    <location>
        <begin position="26"/>
        <end position="108"/>
    </location>
</feature>